<keyword evidence="3" id="KW-1185">Reference proteome</keyword>
<accession>A0A1E4RZ41</accession>
<feature type="compositionally biased region" description="Gly residues" evidence="1">
    <location>
        <begin position="12"/>
        <end position="23"/>
    </location>
</feature>
<dbReference type="RefSeq" id="XP_020069563.1">
    <property type="nucleotide sequence ID" value="XM_020213473.1"/>
</dbReference>
<feature type="region of interest" description="Disordered" evidence="1">
    <location>
        <begin position="1"/>
        <end position="32"/>
    </location>
</feature>
<sequence length="619" mass="72122">MIRGLGAPESGDFGGGDAGGGDGDANVDADSHRAKRTRTLRTMFEDLPEELVGLVFTHLTRLDYLQFRVLRRHPLFARFVNRSHMVLRNTPTARRFRELPDVRYTQHVHLADSFIQQVQKFKDHLPLNAGELTVFFEFDSKEWSTRRVLHTILEFCHYNGIYLVIYDVVGDALETHLKSVGKYEFELIQNNRGNFTSFSIVMAHRAPKAKITLMRYPEVMGLEYRPCEQVHDFLNMNGVVWNHTLENLRVFKFFHQSQKVLNYFLERKLIIHIRELVILISTPRDCIKQRNISNLKLPKLIKLNVLSLNVANFNNNDLPSLEVLSIEGPPSRVNGSSRAYGSSQNVTKGLSFLDNNLPRLKILDISTDLLRDFESDKCQLNQLERFRLDTNFIGMYGTMGYLFNTFCHAKHISFIPRDESYAAEMMELFMGGLYDCSHLESLLIANHTEDKWLCELEKKQFPALRSFYYYNAKTTVKTMPQLMAPSLELLVLFNTKIEKVITRGYRGPMKLVYTPTDGCLPDYYANVHFSGERYIVRDCCNSQYCIEWLHPPTYDVDMLTRKENLITLASNEPFEFGTIDLRYHLSDNIKDKCVLKDPYLIDFEAQEPINRRERNMWWY</sequence>
<reference evidence="2 3" key="1">
    <citation type="journal article" date="2016" name="Proc. Natl. Acad. Sci. U.S.A.">
        <title>Comparative genomics of biotechnologically important yeasts.</title>
        <authorList>
            <person name="Riley R."/>
            <person name="Haridas S."/>
            <person name="Wolfe K.H."/>
            <person name="Lopes M.R."/>
            <person name="Hittinger C.T."/>
            <person name="Goeker M."/>
            <person name="Salamov A.A."/>
            <person name="Wisecaver J.H."/>
            <person name="Long T.M."/>
            <person name="Calvey C.H."/>
            <person name="Aerts A.L."/>
            <person name="Barry K.W."/>
            <person name="Choi C."/>
            <person name="Clum A."/>
            <person name="Coughlan A.Y."/>
            <person name="Deshpande S."/>
            <person name="Douglass A.P."/>
            <person name="Hanson S.J."/>
            <person name="Klenk H.-P."/>
            <person name="LaButti K.M."/>
            <person name="Lapidus A."/>
            <person name="Lindquist E.A."/>
            <person name="Lipzen A.M."/>
            <person name="Meier-Kolthoff J.P."/>
            <person name="Ohm R.A."/>
            <person name="Otillar R.P."/>
            <person name="Pangilinan J.L."/>
            <person name="Peng Y."/>
            <person name="Rokas A."/>
            <person name="Rosa C.A."/>
            <person name="Scheuner C."/>
            <person name="Sibirny A.A."/>
            <person name="Slot J.C."/>
            <person name="Stielow J.B."/>
            <person name="Sun H."/>
            <person name="Kurtzman C.P."/>
            <person name="Blackwell M."/>
            <person name="Grigoriev I.V."/>
            <person name="Jeffries T.W."/>
        </authorList>
    </citation>
    <scope>NUCLEOTIDE SEQUENCE [LARGE SCALE GENOMIC DNA]</scope>
    <source>
        <strain evidence="3">ATCC 18201 / CBS 1600 / BCRC 20928 / JCM 3617 / NBRC 0987 / NRRL Y-1542</strain>
    </source>
</reference>
<dbReference type="Gene3D" id="3.80.10.10">
    <property type="entry name" value="Ribonuclease Inhibitor"/>
    <property type="match status" value="1"/>
</dbReference>
<evidence type="ECO:0000313" key="3">
    <source>
        <dbReference type="Proteomes" id="UP000094389"/>
    </source>
</evidence>
<proteinExistence type="predicted"/>
<evidence type="ECO:0000313" key="2">
    <source>
        <dbReference type="EMBL" id="ODV72524.1"/>
    </source>
</evidence>
<dbReference type="GeneID" id="30987869"/>
<dbReference type="OrthoDB" id="10600002at2759"/>
<dbReference type="AlphaFoldDB" id="A0A1E4RZ41"/>
<protein>
    <recommendedName>
        <fullName evidence="4">F-box domain-containing protein</fullName>
    </recommendedName>
</protein>
<dbReference type="InterPro" id="IPR032675">
    <property type="entry name" value="LRR_dom_sf"/>
</dbReference>
<evidence type="ECO:0000256" key="1">
    <source>
        <dbReference type="SAM" id="MobiDB-lite"/>
    </source>
</evidence>
<dbReference type="SUPFAM" id="SSF52058">
    <property type="entry name" value="L domain-like"/>
    <property type="match status" value="1"/>
</dbReference>
<name>A0A1E4RZ41_CYBJN</name>
<dbReference type="EMBL" id="KV453934">
    <property type="protein sequence ID" value="ODV72524.1"/>
    <property type="molecule type" value="Genomic_DNA"/>
</dbReference>
<evidence type="ECO:0008006" key="4">
    <source>
        <dbReference type="Google" id="ProtNLM"/>
    </source>
</evidence>
<gene>
    <name evidence="2" type="ORF">CYBJADRAFT_15827</name>
</gene>
<dbReference type="OMA" id="CHAKHIS"/>
<dbReference type="Proteomes" id="UP000094389">
    <property type="component" value="Unassembled WGS sequence"/>
</dbReference>
<organism evidence="2 3">
    <name type="scientific">Cyberlindnera jadinii (strain ATCC 18201 / CBS 1600 / BCRC 20928 / JCM 3617 / NBRC 0987 / NRRL Y-1542)</name>
    <name type="common">Torula yeast</name>
    <name type="synonym">Candida utilis</name>
    <dbReference type="NCBI Taxonomy" id="983966"/>
    <lineage>
        <taxon>Eukaryota</taxon>
        <taxon>Fungi</taxon>
        <taxon>Dikarya</taxon>
        <taxon>Ascomycota</taxon>
        <taxon>Saccharomycotina</taxon>
        <taxon>Saccharomycetes</taxon>
        <taxon>Phaffomycetales</taxon>
        <taxon>Phaffomycetaceae</taxon>
        <taxon>Cyberlindnera</taxon>
    </lineage>
</organism>